<accession>A0A2B4RMQ2</accession>
<evidence type="ECO:0000256" key="2">
    <source>
        <dbReference type="ARBA" id="ARBA00022723"/>
    </source>
</evidence>
<proteinExistence type="predicted"/>
<dbReference type="OrthoDB" id="10020990at2759"/>
<evidence type="ECO:0000259" key="3">
    <source>
        <dbReference type="Pfam" id="PF13359"/>
    </source>
</evidence>
<organism evidence="4 5">
    <name type="scientific">Stylophora pistillata</name>
    <name type="common">Smooth cauliflower coral</name>
    <dbReference type="NCBI Taxonomy" id="50429"/>
    <lineage>
        <taxon>Eukaryota</taxon>
        <taxon>Metazoa</taxon>
        <taxon>Cnidaria</taxon>
        <taxon>Anthozoa</taxon>
        <taxon>Hexacorallia</taxon>
        <taxon>Scleractinia</taxon>
        <taxon>Astrocoeniina</taxon>
        <taxon>Pocilloporidae</taxon>
        <taxon>Stylophora</taxon>
    </lineage>
</organism>
<dbReference type="PANTHER" id="PTHR23080">
    <property type="entry name" value="THAP DOMAIN PROTEIN"/>
    <property type="match status" value="1"/>
</dbReference>
<dbReference type="Pfam" id="PF13359">
    <property type="entry name" value="DDE_Tnp_4"/>
    <property type="match status" value="1"/>
</dbReference>
<gene>
    <name evidence="4" type="ORF">AWC38_SpisGene18065</name>
</gene>
<dbReference type="STRING" id="50429.A0A2B4RMQ2"/>
<evidence type="ECO:0000313" key="5">
    <source>
        <dbReference type="Proteomes" id="UP000225706"/>
    </source>
</evidence>
<dbReference type="AlphaFoldDB" id="A0A2B4RMQ2"/>
<sequence>MLGSLPVWPPKDVIKQHLPTAFQWRFENVHCIIDCTEIKCEKPEDLQKQSEFYSEYKSHNTSKGLIGISPNVWATFVSSLYGGSISDRKIVEKSHFFDLLEQGDLVMADRGFDIQDLMAAKQAKLFIPPKRQSSANQFCKEDCFETMRIANNRGTLTKAEGLILKLICGHVNYSVRIVGCVC</sequence>
<feature type="domain" description="DDE Tnp4" evidence="3">
    <location>
        <begin position="33"/>
        <end position="159"/>
    </location>
</feature>
<evidence type="ECO:0000313" key="4">
    <source>
        <dbReference type="EMBL" id="PFX17608.1"/>
    </source>
</evidence>
<comment type="caution">
    <text evidence="4">The sequence shown here is derived from an EMBL/GenBank/DDBJ whole genome shotgun (WGS) entry which is preliminary data.</text>
</comment>
<dbReference type="PANTHER" id="PTHR23080:SF133">
    <property type="entry name" value="SI:CH211-262I1.5-RELATED"/>
    <property type="match status" value="1"/>
</dbReference>
<name>A0A2B4RMQ2_STYPI</name>
<reference evidence="5" key="1">
    <citation type="journal article" date="2017" name="bioRxiv">
        <title>Comparative analysis of the genomes of Stylophora pistillata and Acropora digitifera provides evidence for extensive differences between species of corals.</title>
        <authorList>
            <person name="Voolstra C.R."/>
            <person name="Li Y."/>
            <person name="Liew Y.J."/>
            <person name="Baumgarten S."/>
            <person name="Zoccola D."/>
            <person name="Flot J.-F."/>
            <person name="Tambutte S."/>
            <person name="Allemand D."/>
            <person name="Aranda M."/>
        </authorList>
    </citation>
    <scope>NUCLEOTIDE SEQUENCE [LARGE SCALE GENOMIC DNA]</scope>
</reference>
<dbReference type="EMBL" id="LSMT01000462">
    <property type="protein sequence ID" value="PFX17608.1"/>
    <property type="molecule type" value="Genomic_DNA"/>
</dbReference>
<dbReference type="InterPro" id="IPR027806">
    <property type="entry name" value="HARBI1_dom"/>
</dbReference>
<keyword evidence="5" id="KW-1185">Reference proteome</keyword>
<keyword evidence="2" id="KW-0479">Metal-binding</keyword>
<dbReference type="GO" id="GO:0046872">
    <property type="term" value="F:metal ion binding"/>
    <property type="evidence" value="ECO:0007669"/>
    <property type="project" value="UniProtKB-KW"/>
</dbReference>
<evidence type="ECO:0000256" key="1">
    <source>
        <dbReference type="ARBA" id="ARBA00001968"/>
    </source>
</evidence>
<protein>
    <recommendedName>
        <fullName evidence="3">DDE Tnp4 domain-containing protein</fullName>
    </recommendedName>
</protein>
<comment type="cofactor">
    <cofactor evidence="1">
        <name>a divalent metal cation</name>
        <dbReference type="ChEBI" id="CHEBI:60240"/>
    </cofactor>
</comment>
<dbReference type="Proteomes" id="UP000225706">
    <property type="component" value="Unassembled WGS sequence"/>
</dbReference>